<accession>A0A0L6VS31</accession>
<evidence type="ECO:0000256" key="1">
    <source>
        <dbReference type="SAM" id="MobiDB-lite"/>
    </source>
</evidence>
<organism evidence="2 3">
    <name type="scientific">Puccinia sorghi</name>
    <dbReference type="NCBI Taxonomy" id="27349"/>
    <lineage>
        <taxon>Eukaryota</taxon>
        <taxon>Fungi</taxon>
        <taxon>Dikarya</taxon>
        <taxon>Basidiomycota</taxon>
        <taxon>Pucciniomycotina</taxon>
        <taxon>Pucciniomycetes</taxon>
        <taxon>Pucciniales</taxon>
        <taxon>Pucciniaceae</taxon>
        <taxon>Puccinia</taxon>
    </lineage>
</organism>
<gene>
    <name evidence="2" type="ORF">VP01_119g6</name>
</gene>
<name>A0A0L6VS31_9BASI</name>
<dbReference type="AlphaFoldDB" id="A0A0L6VS31"/>
<sequence length="1151" mass="131691">MMILETELVCSLILTNTKPTRKEKQVSHHIKTKWLIPFFFSISFFEKTYIYCQKYFCSISRGSIGVRSCLVIIGACGSHLTSRQTKILMNNVFNTPIIHLFNSSFHHSSLTLTHHSIVQCFPHKITFYKNCFISKRLLISGILGVSLVPRKGVDSLKCYWGSVRCPGKVLRVLNYWGSVRCPGKVLNKDIKSIKFLNLIKSFLSKFMSHSSLMLILKSSEKKLRYRFFKILSTICPEIARKCMNRAQLEKRTITKRTRRKVSSIPLSLTQERKKLILHQTEDKDKIKQTIILDEIYPDNRLENLQDVIDFQLIEKLIRDEWHILQFGESAKWKLVRLISEDAITLVRSFYFWLVSSKQTLAVDTRVESCGSSSREAWTCHSKAGGENSKNWPGTARYSKECPGRSGQFIEIGWSGLVLQSTVFKFKEEWFVISRKWVTIQTKGLALKACVKIQRNGVQLPGRVACHCKAVCSKWKKWHGIAGPQIGLELQGLVWKLKNMAWSCKEVHGNLMPWPGTKSPRNWLKLQHSVWKSEEMACNFQVICGNSKGLALQGSEFQFKGMACHFKELRGNFKGMPGPSKQCVEVRGNSKKCPETARKGVVIQRVGQELKSKECQLKRVAWNCKAVHEIQTQCLKSIIENKPVEYSISHSLINFSLIQSCAFLSLTGKISFILNNNLYFIILFFQLSYHLNAIPSTFYALPCIPGNSFGLTRTDFYYHAIESNYHAFPCSLHFIFRPFLLIKMHCYGVAFHSYELACTVLHSWPFLSISTHSLEVTGHSFDFSCTSKPFLLIATHCLVVTHHPIELPHAAFKCQVIHLDCYTFPFSARNFLPIFTPSLAVSGHSFEFPSTLLQSPSIPFNARPFLWVATHTLQASPIFLTSIDCQNIPFKSHTLPCSSRPFLLISIHCFAVPAIPFCFDTLPCKARPFLLIDMPHLEVQGHSSELTHTFLYSKPPPFLEVLVHSFELSCTLLQHQVSLVRISVGEVKVERGAGVGIMSRLKNTTRYPPCKIQRGPVEKNRKGEETGKDRNKTGTWNRYGNWDRSGYRGLDRYREQGQELEDRNRNRNILKQKRPVNSPERCNHVTRGLSQARTSETLARLYLSQDYQAIPGPSSPHNFIPQLHTNYHRNQPNPVTPVIKQQETQLCSFLLF</sequence>
<dbReference type="EMBL" id="LAVV01002221">
    <property type="protein sequence ID" value="KNZ62995.1"/>
    <property type="molecule type" value="Genomic_DNA"/>
</dbReference>
<proteinExistence type="predicted"/>
<dbReference type="VEuPathDB" id="FungiDB:VP01_119g6"/>
<evidence type="ECO:0000313" key="2">
    <source>
        <dbReference type="EMBL" id="KNZ62995.1"/>
    </source>
</evidence>
<feature type="region of interest" description="Disordered" evidence="1">
    <location>
        <begin position="1007"/>
        <end position="1037"/>
    </location>
</feature>
<dbReference type="Proteomes" id="UP000037035">
    <property type="component" value="Unassembled WGS sequence"/>
</dbReference>
<reference evidence="2 3" key="1">
    <citation type="submission" date="2015-08" db="EMBL/GenBank/DDBJ databases">
        <title>Next Generation Sequencing and Analysis of the Genome of Puccinia sorghi L Schw, the Causal Agent of Maize Common Rust.</title>
        <authorList>
            <person name="Rochi L."/>
            <person name="Burguener G."/>
            <person name="Darino M."/>
            <person name="Turjanski A."/>
            <person name="Kreff E."/>
            <person name="Dieguez M.J."/>
            <person name="Sacco F."/>
        </authorList>
    </citation>
    <scope>NUCLEOTIDE SEQUENCE [LARGE SCALE GENOMIC DNA]</scope>
    <source>
        <strain evidence="2 3">RO10H11247</strain>
    </source>
</reference>
<protein>
    <submittedName>
        <fullName evidence="2">Uncharacterized protein</fullName>
    </submittedName>
</protein>
<comment type="caution">
    <text evidence="2">The sequence shown here is derived from an EMBL/GenBank/DDBJ whole genome shotgun (WGS) entry which is preliminary data.</text>
</comment>
<evidence type="ECO:0000313" key="3">
    <source>
        <dbReference type="Proteomes" id="UP000037035"/>
    </source>
</evidence>
<feature type="region of interest" description="Disordered" evidence="1">
    <location>
        <begin position="1057"/>
        <end position="1081"/>
    </location>
</feature>
<keyword evidence="3" id="KW-1185">Reference proteome</keyword>
<feature type="compositionally biased region" description="Basic and acidic residues" evidence="1">
    <location>
        <begin position="1015"/>
        <end position="1031"/>
    </location>
</feature>